<evidence type="ECO:0008006" key="5">
    <source>
        <dbReference type="Google" id="ProtNLM"/>
    </source>
</evidence>
<sequence length="192" mass="21371">MTCILHNYRSRSFQSPFVTSHDNESQQSEVERQSSQSRRVSSQQVISLPPPVPTVRAYWAGASLLFSKSAAAGGASSQLVEGFDKDLVISNALIDVHSRCGDILVARKLFDGLVKKDSVSWNVMINGYGFLQPFWVGRARPHGIQIYGRTWDSTPNGALCLAGRWIDADRVKSRMEERRLRKLPGFCLSMGP</sequence>
<reference evidence="3 4" key="1">
    <citation type="journal article" date="2023" name="G3 (Bethesda)">
        <title>A chromosome-length genome assembly and annotation of blackberry (Rubus argutus, cv. 'Hillquist').</title>
        <authorList>
            <person name="Bruna T."/>
            <person name="Aryal R."/>
            <person name="Dudchenko O."/>
            <person name="Sargent D.J."/>
            <person name="Mead D."/>
            <person name="Buti M."/>
            <person name="Cavallini A."/>
            <person name="Hytonen T."/>
            <person name="Andres J."/>
            <person name="Pham M."/>
            <person name="Weisz D."/>
            <person name="Mascagni F."/>
            <person name="Usai G."/>
            <person name="Natali L."/>
            <person name="Bassil N."/>
            <person name="Fernandez G.E."/>
            <person name="Lomsadze A."/>
            <person name="Armour M."/>
            <person name="Olukolu B."/>
            <person name="Poorten T."/>
            <person name="Britton C."/>
            <person name="Davik J."/>
            <person name="Ashrafi H."/>
            <person name="Aiden E.L."/>
            <person name="Borodovsky M."/>
            <person name="Worthington M."/>
        </authorList>
    </citation>
    <scope>NUCLEOTIDE SEQUENCE [LARGE SCALE GENOMIC DNA]</scope>
    <source>
        <strain evidence="3">PI 553951</strain>
    </source>
</reference>
<name>A0AAW1YJY1_RUBAR</name>
<keyword evidence="1" id="KW-0677">Repeat</keyword>
<dbReference type="InterPro" id="IPR011990">
    <property type="entry name" value="TPR-like_helical_dom_sf"/>
</dbReference>
<evidence type="ECO:0000256" key="2">
    <source>
        <dbReference type="SAM" id="MobiDB-lite"/>
    </source>
</evidence>
<dbReference type="AlphaFoldDB" id="A0AAW1YJY1"/>
<evidence type="ECO:0000313" key="3">
    <source>
        <dbReference type="EMBL" id="KAK9948909.1"/>
    </source>
</evidence>
<evidence type="ECO:0000256" key="1">
    <source>
        <dbReference type="ARBA" id="ARBA00022737"/>
    </source>
</evidence>
<dbReference type="GO" id="GO:0009451">
    <property type="term" value="P:RNA modification"/>
    <property type="evidence" value="ECO:0007669"/>
    <property type="project" value="InterPro"/>
</dbReference>
<dbReference type="Proteomes" id="UP001457282">
    <property type="component" value="Unassembled WGS sequence"/>
</dbReference>
<gene>
    <name evidence="3" type="ORF">M0R45_004462</name>
</gene>
<accession>A0AAW1YJY1</accession>
<dbReference type="PANTHER" id="PTHR47926:SF544">
    <property type="entry name" value="PENTACOTRIPEPTIDE-REPEAT REGION OF PRORP DOMAIN-CONTAINING PROTEIN"/>
    <property type="match status" value="1"/>
</dbReference>
<feature type="region of interest" description="Disordered" evidence="2">
    <location>
        <begin position="16"/>
        <end position="43"/>
    </location>
</feature>
<dbReference type="PANTHER" id="PTHR47926">
    <property type="entry name" value="PENTATRICOPEPTIDE REPEAT-CONTAINING PROTEIN"/>
    <property type="match status" value="1"/>
</dbReference>
<dbReference type="GO" id="GO:0003723">
    <property type="term" value="F:RNA binding"/>
    <property type="evidence" value="ECO:0007669"/>
    <property type="project" value="InterPro"/>
</dbReference>
<feature type="compositionally biased region" description="Low complexity" evidence="2">
    <location>
        <begin position="33"/>
        <end position="43"/>
    </location>
</feature>
<evidence type="ECO:0000313" key="4">
    <source>
        <dbReference type="Proteomes" id="UP001457282"/>
    </source>
</evidence>
<protein>
    <recommendedName>
        <fullName evidence="5">Pentatricopeptide repeat-containing protein</fullName>
    </recommendedName>
</protein>
<dbReference type="EMBL" id="JBEDUW010000001">
    <property type="protein sequence ID" value="KAK9948909.1"/>
    <property type="molecule type" value="Genomic_DNA"/>
</dbReference>
<dbReference type="Gene3D" id="1.25.40.10">
    <property type="entry name" value="Tetratricopeptide repeat domain"/>
    <property type="match status" value="1"/>
</dbReference>
<dbReference type="Pfam" id="PF01535">
    <property type="entry name" value="PPR"/>
    <property type="match status" value="2"/>
</dbReference>
<dbReference type="InterPro" id="IPR046960">
    <property type="entry name" value="PPR_At4g14850-like_plant"/>
</dbReference>
<comment type="caution">
    <text evidence="3">The sequence shown here is derived from an EMBL/GenBank/DDBJ whole genome shotgun (WGS) entry which is preliminary data.</text>
</comment>
<organism evidence="3 4">
    <name type="scientific">Rubus argutus</name>
    <name type="common">Southern blackberry</name>
    <dbReference type="NCBI Taxonomy" id="59490"/>
    <lineage>
        <taxon>Eukaryota</taxon>
        <taxon>Viridiplantae</taxon>
        <taxon>Streptophyta</taxon>
        <taxon>Embryophyta</taxon>
        <taxon>Tracheophyta</taxon>
        <taxon>Spermatophyta</taxon>
        <taxon>Magnoliopsida</taxon>
        <taxon>eudicotyledons</taxon>
        <taxon>Gunneridae</taxon>
        <taxon>Pentapetalae</taxon>
        <taxon>rosids</taxon>
        <taxon>fabids</taxon>
        <taxon>Rosales</taxon>
        <taxon>Rosaceae</taxon>
        <taxon>Rosoideae</taxon>
        <taxon>Rosoideae incertae sedis</taxon>
        <taxon>Rubus</taxon>
    </lineage>
</organism>
<proteinExistence type="predicted"/>
<dbReference type="InterPro" id="IPR002885">
    <property type="entry name" value="PPR_rpt"/>
</dbReference>
<feature type="compositionally biased region" description="Basic and acidic residues" evidence="2">
    <location>
        <begin position="21"/>
        <end position="32"/>
    </location>
</feature>
<keyword evidence="4" id="KW-1185">Reference proteome</keyword>